<evidence type="ECO:0000256" key="1">
    <source>
        <dbReference type="SAM" id="SignalP"/>
    </source>
</evidence>
<accession>A0A8H4INK1</accession>
<reference evidence="2" key="1">
    <citation type="submission" date="2020-04" db="EMBL/GenBank/DDBJ databases">
        <title>Genome Assembly and Annotation of Botryosphaeria dothidea sdau 11-99, a Latent Pathogen of Apple Fruit Ring Rot in China.</title>
        <authorList>
            <person name="Yu C."/>
            <person name="Diao Y."/>
            <person name="Lu Q."/>
            <person name="Zhao J."/>
            <person name="Cui S."/>
            <person name="Peng C."/>
            <person name="He B."/>
            <person name="Liu H."/>
        </authorList>
    </citation>
    <scope>NUCLEOTIDE SEQUENCE [LARGE SCALE GENOMIC DNA]</scope>
    <source>
        <strain evidence="2">Sdau11-99</strain>
    </source>
</reference>
<keyword evidence="1" id="KW-0732">Signal</keyword>
<gene>
    <name evidence="2" type="ORF">GTA08_BOTSDO09580</name>
</gene>
<feature type="signal peptide" evidence="1">
    <location>
        <begin position="1"/>
        <end position="20"/>
    </location>
</feature>
<feature type="chain" id="PRO_5034116699" evidence="1">
    <location>
        <begin position="21"/>
        <end position="91"/>
    </location>
</feature>
<sequence length="91" mass="9523">MRFSTALLLAISVLTGSVLAMPAPQVSFEDLAAIAENAQNDESNDGNPAAFDGQACTDGQFDGTCREDGRCGLEIPPNEVSFQEIDGQCGL</sequence>
<evidence type="ECO:0000313" key="3">
    <source>
        <dbReference type="Proteomes" id="UP000572817"/>
    </source>
</evidence>
<proteinExistence type="predicted"/>
<dbReference type="OrthoDB" id="5075006at2759"/>
<name>A0A8H4INK1_9PEZI</name>
<protein>
    <submittedName>
        <fullName evidence="2">Uncharacterized protein</fullName>
    </submittedName>
</protein>
<organism evidence="2 3">
    <name type="scientific">Botryosphaeria dothidea</name>
    <dbReference type="NCBI Taxonomy" id="55169"/>
    <lineage>
        <taxon>Eukaryota</taxon>
        <taxon>Fungi</taxon>
        <taxon>Dikarya</taxon>
        <taxon>Ascomycota</taxon>
        <taxon>Pezizomycotina</taxon>
        <taxon>Dothideomycetes</taxon>
        <taxon>Dothideomycetes incertae sedis</taxon>
        <taxon>Botryosphaeriales</taxon>
        <taxon>Botryosphaeriaceae</taxon>
        <taxon>Botryosphaeria</taxon>
    </lineage>
</organism>
<comment type="caution">
    <text evidence="2">The sequence shown here is derived from an EMBL/GenBank/DDBJ whole genome shotgun (WGS) entry which is preliminary data.</text>
</comment>
<dbReference type="Proteomes" id="UP000572817">
    <property type="component" value="Unassembled WGS sequence"/>
</dbReference>
<dbReference type="AlphaFoldDB" id="A0A8H4INK1"/>
<evidence type="ECO:0000313" key="2">
    <source>
        <dbReference type="EMBL" id="KAF4302418.1"/>
    </source>
</evidence>
<keyword evidence="3" id="KW-1185">Reference proteome</keyword>
<dbReference type="EMBL" id="WWBZ02000073">
    <property type="protein sequence ID" value="KAF4302418.1"/>
    <property type="molecule type" value="Genomic_DNA"/>
</dbReference>